<evidence type="ECO:0000313" key="1">
    <source>
        <dbReference type="EMBL" id="RMU39831.1"/>
    </source>
</evidence>
<dbReference type="AlphaFoldDB" id="A0A3M5U1X2"/>
<evidence type="ECO:0000313" key="2">
    <source>
        <dbReference type="Proteomes" id="UP000280395"/>
    </source>
</evidence>
<accession>A0A3M5U1X2</accession>
<comment type="caution">
    <text evidence="1">The sequence shown here is derived from an EMBL/GenBank/DDBJ whole genome shotgun (WGS) entry which is preliminary data.</text>
</comment>
<dbReference type="Proteomes" id="UP000280395">
    <property type="component" value="Unassembled WGS sequence"/>
</dbReference>
<dbReference type="Gene3D" id="3.30.450.20">
    <property type="entry name" value="PAS domain"/>
    <property type="match status" value="2"/>
</dbReference>
<reference evidence="1 2" key="1">
    <citation type="submission" date="2018-08" db="EMBL/GenBank/DDBJ databases">
        <title>Recombination of ecologically and evolutionarily significant loci maintains genetic cohesion in the Pseudomonas syringae species complex.</title>
        <authorList>
            <person name="Dillon M."/>
            <person name="Thakur S."/>
            <person name="Almeida R.N.D."/>
            <person name="Weir B.S."/>
            <person name="Guttman D.S."/>
        </authorList>
    </citation>
    <scope>NUCLEOTIDE SEQUENCE [LARGE SCALE GENOMIC DNA]</scope>
    <source>
        <strain evidence="1 2">ICMP 14479</strain>
    </source>
</reference>
<protein>
    <recommendedName>
        <fullName evidence="3">Cache domain-containing protein</fullName>
    </recommendedName>
</protein>
<proteinExistence type="predicted"/>
<sequence>MVTIASPVKTAGQVSGVAGGDLSLDTLVKIINSVEFGGFRYAFLVSGDGQIIVSPDKDQVMKT</sequence>
<evidence type="ECO:0008006" key="3">
    <source>
        <dbReference type="Google" id="ProtNLM"/>
    </source>
</evidence>
<gene>
    <name evidence="1" type="ORF">ALP29_200314</name>
</gene>
<organism evidence="1 2">
    <name type="scientific">Pseudomonas syringae pv. avii</name>
    <dbReference type="NCBI Taxonomy" id="663959"/>
    <lineage>
        <taxon>Bacteria</taxon>
        <taxon>Pseudomonadati</taxon>
        <taxon>Pseudomonadota</taxon>
        <taxon>Gammaproteobacteria</taxon>
        <taxon>Pseudomonadales</taxon>
        <taxon>Pseudomonadaceae</taxon>
        <taxon>Pseudomonas</taxon>
        <taxon>Pseudomonas syringae</taxon>
    </lineage>
</organism>
<dbReference type="EMBL" id="RBUA01001603">
    <property type="protein sequence ID" value="RMU39831.1"/>
    <property type="molecule type" value="Genomic_DNA"/>
</dbReference>
<name>A0A3M5U1X2_PSESX</name>